<evidence type="ECO:0000256" key="2">
    <source>
        <dbReference type="ARBA" id="ARBA00022527"/>
    </source>
</evidence>
<evidence type="ECO:0000256" key="1">
    <source>
        <dbReference type="ARBA" id="ARBA00012513"/>
    </source>
</evidence>
<proteinExistence type="predicted"/>
<dbReference type="CDD" id="cd14014">
    <property type="entry name" value="STKc_PknB_like"/>
    <property type="match status" value="1"/>
</dbReference>
<dbReference type="SUPFAM" id="SSF48452">
    <property type="entry name" value="TPR-like"/>
    <property type="match status" value="1"/>
</dbReference>
<evidence type="ECO:0000256" key="3">
    <source>
        <dbReference type="ARBA" id="ARBA00022679"/>
    </source>
</evidence>
<protein>
    <recommendedName>
        <fullName evidence="1">non-specific serine/threonine protein kinase</fullName>
        <ecNumber evidence="1">2.7.11.1</ecNumber>
    </recommendedName>
</protein>
<dbReference type="InterPro" id="IPR008271">
    <property type="entry name" value="Ser/Thr_kinase_AS"/>
</dbReference>
<dbReference type="SMART" id="SM00220">
    <property type="entry name" value="S_TKc"/>
    <property type="match status" value="1"/>
</dbReference>
<sequence>MRSTFEERYRLRHRLGKGGMGEVWAAEDLQLNRLVAVKFLSSHGEPGELPRLERRFEREAQLTARIGHPSVPTVHGTGRREDNSLYIAMELVDGSTLSELLKKKGPFPVRLAAAVAFQTADVLAHAHRIGVIHRDLKPSNLMLTLNNTVKVLDFGIAAALEPDPDETPLTRSGEWLGTPGFMSPEQARGRKATVRSDLYAFGCVLYEIVAGKPPFELPKGAAPIVLTLKHMNEKPVPLTERRPGTPPAFADLIMRLLAKEPEERPSPQEVQDVARTCMEQQPTVLLRRLFAPTGPRPEPVAKGEAPHAPQPSATVTERVRALADRGEHATAAALLGEHLRGLRRPFDDPELVPMRLTLCELLLASQDFTRAYDAYFTLGGALRKRRPKTDRDVLACRMGTARCLAELGRTPEALHEFEALLPVQQHVFGAVDPTVFDTRYEIAALTARGGLIQAARDQLGGLVADQQRLLPASDERHARADALLVRLDRLIKST</sequence>
<dbReference type="Gene3D" id="1.10.510.10">
    <property type="entry name" value="Transferase(Phosphotransferase) domain 1"/>
    <property type="match status" value="1"/>
</dbReference>
<name>A0ABU2XQL3_9ACTN</name>
<keyword evidence="11" id="KW-1185">Reference proteome</keyword>
<keyword evidence="5 10" id="KW-0418">Kinase</keyword>
<dbReference type="RefSeq" id="WP_311728795.1">
    <property type="nucleotide sequence ID" value="NZ_JAVRFD010000025.1"/>
</dbReference>
<keyword evidence="6 7" id="KW-0067">ATP-binding</keyword>
<dbReference type="InterPro" id="IPR011990">
    <property type="entry name" value="TPR-like_helical_dom_sf"/>
</dbReference>
<reference evidence="10" key="1">
    <citation type="submission" date="2024-05" db="EMBL/GenBank/DDBJ databases">
        <title>30 novel species of actinomycetes from the DSMZ collection.</title>
        <authorList>
            <person name="Nouioui I."/>
        </authorList>
    </citation>
    <scope>NUCLEOTIDE SEQUENCE</scope>
    <source>
        <strain evidence="10">DSM 41529</strain>
    </source>
</reference>
<keyword evidence="2" id="KW-0723">Serine/threonine-protein kinase</keyword>
<dbReference type="InterPro" id="IPR000719">
    <property type="entry name" value="Prot_kinase_dom"/>
</dbReference>
<feature type="binding site" evidence="7">
    <location>
        <position position="38"/>
    </location>
    <ligand>
        <name>ATP</name>
        <dbReference type="ChEBI" id="CHEBI:30616"/>
    </ligand>
</feature>
<evidence type="ECO:0000256" key="7">
    <source>
        <dbReference type="PROSITE-ProRule" id="PRU10141"/>
    </source>
</evidence>
<dbReference type="Pfam" id="PF00069">
    <property type="entry name" value="Pkinase"/>
    <property type="match status" value="1"/>
</dbReference>
<dbReference type="PANTHER" id="PTHR43289:SF6">
    <property type="entry name" value="SERINE_THREONINE-PROTEIN KINASE NEKL-3"/>
    <property type="match status" value="1"/>
</dbReference>
<dbReference type="InterPro" id="IPR011009">
    <property type="entry name" value="Kinase-like_dom_sf"/>
</dbReference>
<evidence type="ECO:0000256" key="4">
    <source>
        <dbReference type="ARBA" id="ARBA00022741"/>
    </source>
</evidence>
<dbReference type="SUPFAM" id="SSF56112">
    <property type="entry name" value="Protein kinase-like (PK-like)"/>
    <property type="match status" value="1"/>
</dbReference>
<dbReference type="Proteomes" id="UP001180754">
    <property type="component" value="Unassembled WGS sequence"/>
</dbReference>
<keyword evidence="4 7" id="KW-0547">Nucleotide-binding</keyword>
<dbReference type="PANTHER" id="PTHR43289">
    <property type="entry name" value="MITOGEN-ACTIVATED PROTEIN KINASE KINASE KINASE 20-RELATED"/>
    <property type="match status" value="1"/>
</dbReference>
<dbReference type="GO" id="GO:0004674">
    <property type="term" value="F:protein serine/threonine kinase activity"/>
    <property type="evidence" value="ECO:0007669"/>
    <property type="project" value="UniProtKB-EC"/>
</dbReference>
<feature type="region of interest" description="Disordered" evidence="8">
    <location>
        <begin position="163"/>
        <end position="188"/>
    </location>
</feature>
<dbReference type="Gene3D" id="1.25.40.10">
    <property type="entry name" value="Tetratricopeptide repeat domain"/>
    <property type="match status" value="1"/>
</dbReference>
<dbReference type="EMBL" id="JAVRFD010000025">
    <property type="protein sequence ID" value="MDT0548226.1"/>
    <property type="molecule type" value="Genomic_DNA"/>
</dbReference>
<gene>
    <name evidence="10" type="ORF">RND15_36885</name>
</gene>
<dbReference type="Gene3D" id="3.30.200.20">
    <property type="entry name" value="Phosphorylase Kinase, domain 1"/>
    <property type="match status" value="1"/>
</dbReference>
<evidence type="ECO:0000256" key="8">
    <source>
        <dbReference type="SAM" id="MobiDB-lite"/>
    </source>
</evidence>
<dbReference type="PROSITE" id="PS50011">
    <property type="entry name" value="PROTEIN_KINASE_DOM"/>
    <property type="match status" value="1"/>
</dbReference>
<evidence type="ECO:0000313" key="11">
    <source>
        <dbReference type="Proteomes" id="UP001180754"/>
    </source>
</evidence>
<dbReference type="EC" id="2.7.11.1" evidence="1"/>
<dbReference type="PROSITE" id="PS00108">
    <property type="entry name" value="PROTEIN_KINASE_ST"/>
    <property type="match status" value="1"/>
</dbReference>
<feature type="region of interest" description="Disordered" evidence="8">
    <location>
        <begin position="293"/>
        <end position="313"/>
    </location>
</feature>
<evidence type="ECO:0000256" key="6">
    <source>
        <dbReference type="ARBA" id="ARBA00022840"/>
    </source>
</evidence>
<evidence type="ECO:0000256" key="5">
    <source>
        <dbReference type="ARBA" id="ARBA00022777"/>
    </source>
</evidence>
<accession>A0ABU2XQL3</accession>
<dbReference type="InterPro" id="IPR017441">
    <property type="entry name" value="Protein_kinase_ATP_BS"/>
</dbReference>
<keyword evidence="3 10" id="KW-0808">Transferase</keyword>
<evidence type="ECO:0000259" key="9">
    <source>
        <dbReference type="PROSITE" id="PS50011"/>
    </source>
</evidence>
<feature type="domain" description="Protein kinase" evidence="9">
    <location>
        <begin position="9"/>
        <end position="284"/>
    </location>
</feature>
<comment type="caution">
    <text evidence="10">The sequence shown here is derived from an EMBL/GenBank/DDBJ whole genome shotgun (WGS) entry which is preliminary data.</text>
</comment>
<dbReference type="PROSITE" id="PS00107">
    <property type="entry name" value="PROTEIN_KINASE_ATP"/>
    <property type="match status" value="1"/>
</dbReference>
<organism evidence="10 11">
    <name type="scientific">Streptomyces lonegramiae</name>
    <dbReference type="NCBI Taxonomy" id="3075524"/>
    <lineage>
        <taxon>Bacteria</taxon>
        <taxon>Bacillati</taxon>
        <taxon>Actinomycetota</taxon>
        <taxon>Actinomycetes</taxon>
        <taxon>Kitasatosporales</taxon>
        <taxon>Streptomycetaceae</taxon>
        <taxon>Streptomyces</taxon>
    </lineage>
</organism>
<evidence type="ECO:0000313" key="10">
    <source>
        <dbReference type="EMBL" id="MDT0548226.1"/>
    </source>
</evidence>